<reference evidence="2" key="2">
    <citation type="submission" date="2015-06" db="UniProtKB">
        <authorList>
            <consortium name="EnsemblMetazoa"/>
        </authorList>
    </citation>
    <scope>IDENTIFICATION</scope>
</reference>
<name>T1GF67_MEGSC</name>
<dbReference type="AlphaFoldDB" id="T1GF67"/>
<proteinExistence type="predicted"/>
<reference evidence="3" key="1">
    <citation type="submission" date="2013-02" db="EMBL/GenBank/DDBJ databases">
        <authorList>
            <person name="Hughes D."/>
        </authorList>
    </citation>
    <scope>NUCLEOTIDE SEQUENCE</scope>
    <source>
        <strain>Durham</strain>
        <strain evidence="3">NC isolate 2 -- Noor lab</strain>
    </source>
</reference>
<dbReference type="HOGENOM" id="CLU_2783233_0_0_1"/>
<dbReference type="EnsemblMetazoa" id="MESCA001998-RA">
    <property type="protein sequence ID" value="MESCA001998-PA"/>
    <property type="gene ID" value="MESCA001998"/>
</dbReference>
<evidence type="ECO:0000313" key="3">
    <source>
        <dbReference type="Proteomes" id="UP000015102"/>
    </source>
</evidence>
<dbReference type="EMBL" id="CAQQ02132379">
    <property type="status" value="NOT_ANNOTATED_CDS"/>
    <property type="molecule type" value="Genomic_DNA"/>
</dbReference>
<dbReference type="EMBL" id="CAQQ02132380">
    <property type="status" value="NOT_ANNOTATED_CDS"/>
    <property type="molecule type" value="Genomic_DNA"/>
</dbReference>
<evidence type="ECO:0000313" key="2">
    <source>
        <dbReference type="EnsemblMetazoa" id="MESCA001998-PA"/>
    </source>
</evidence>
<accession>T1GF67</accession>
<feature type="region of interest" description="Disordered" evidence="1">
    <location>
        <begin position="43"/>
        <end position="69"/>
    </location>
</feature>
<organism evidence="2 3">
    <name type="scientific">Megaselia scalaris</name>
    <name type="common">Humpbacked fly</name>
    <name type="synonym">Phora scalaris</name>
    <dbReference type="NCBI Taxonomy" id="36166"/>
    <lineage>
        <taxon>Eukaryota</taxon>
        <taxon>Metazoa</taxon>
        <taxon>Ecdysozoa</taxon>
        <taxon>Arthropoda</taxon>
        <taxon>Hexapoda</taxon>
        <taxon>Insecta</taxon>
        <taxon>Pterygota</taxon>
        <taxon>Neoptera</taxon>
        <taxon>Endopterygota</taxon>
        <taxon>Diptera</taxon>
        <taxon>Brachycera</taxon>
        <taxon>Muscomorpha</taxon>
        <taxon>Platypezoidea</taxon>
        <taxon>Phoridae</taxon>
        <taxon>Megaseliini</taxon>
        <taxon>Megaselia</taxon>
    </lineage>
</organism>
<sequence length="69" mass="7610">MAPTAELLLWDVQDNEILEYGNGRQGPFVEWILGLLGPAWRPTTPKPQVDTTPVTTTAAPQRDDCKECG</sequence>
<evidence type="ECO:0000256" key="1">
    <source>
        <dbReference type="SAM" id="MobiDB-lite"/>
    </source>
</evidence>
<keyword evidence="3" id="KW-1185">Reference proteome</keyword>
<protein>
    <submittedName>
        <fullName evidence="2">Uncharacterized protein</fullName>
    </submittedName>
</protein>
<feature type="compositionally biased region" description="Low complexity" evidence="1">
    <location>
        <begin position="43"/>
        <end position="60"/>
    </location>
</feature>
<dbReference type="Proteomes" id="UP000015102">
    <property type="component" value="Unassembled WGS sequence"/>
</dbReference>